<dbReference type="EMBL" id="SNZG01000051">
    <property type="protein sequence ID" value="TDR33589.1"/>
    <property type="molecule type" value="Genomic_DNA"/>
</dbReference>
<dbReference type="Pfam" id="PF19040">
    <property type="entry name" value="SGNH"/>
    <property type="match status" value="1"/>
</dbReference>
<dbReference type="InterPro" id="IPR043968">
    <property type="entry name" value="SGNH"/>
</dbReference>
<dbReference type="RefSeq" id="WP_109350402.1">
    <property type="nucleotide sequence ID" value="NZ_BJUE01000062.1"/>
</dbReference>
<feature type="transmembrane region" description="Helical" evidence="3">
    <location>
        <begin position="259"/>
        <end position="277"/>
    </location>
</feature>
<sequence length="659" mass="74413">MNEQLIQINRKFRPEIEGLRVVAALLVAVYHIWFNRVSGGVDVFFVVSGFLITTSIISSINRTGEFKFGPYILKLMKRLLPAVFFTVSIVAILSYYLLPESILVKTTKELIASMFYFENWQLAFSNTDYLDAQQMKTPVEHFWAMSIQGQFYLIWFVLFTIILFLIKKFEITNTRKLINLILGSVFIVSLVYSVYLTSVNQPFAYFITFTRVWEFALGGLLCINLSYIHVSKLTATIIGWLGLIGLLTTGILFNVSEMFPGYIALWPMTCAVFIILSGTRNVKFGVKRVLASPILVKLGGLSFGVYLWHWILLSFYKYNVSTENPNFLVGSAIIIVSFILAHLMTKYVEKPIREAKFTSTSFSKIGIIGTVNVLLICGLIFVNFSNEKQLAKNATVDQYPGAIASLGEVKVPDVDPIPSFANVFNDLPQSHIDGSNQTLKEVDVKVGVYGKEEGYSKTIALVGSSHSEQWLGAILEAVKGTDYRVLNITRSGTRFSTGYEEGSMKDQWVEKTMDYLKSNDIDLVVNHITASNTAKVNIQDALVEQMWLVNNAGIKVLGLRDNPRYTFNVLESIEQNGKEATIEKMNKEDNQLDDAAWKKLEANPGQLNLLDLTDFFKMDQQFAPIIGNIVVYRDYDHITNSYAKSFGPIFKKQFNDLLK</sequence>
<evidence type="ECO:0000313" key="7">
    <source>
        <dbReference type="EMBL" id="TDR33589.1"/>
    </source>
</evidence>
<evidence type="ECO:0000313" key="9">
    <source>
        <dbReference type="Proteomes" id="UP000294641"/>
    </source>
</evidence>
<dbReference type="InterPro" id="IPR050879">
    <property type="entry name" value="Acyltransferase_3"/>
</dbReference>
<feature type="transmembrane region" description="Helical" evidence="3">
    <location>
        <begin position="235"/>
        <end position="253"/>
    </location>
</feature>
<reference evidence="7 9" key="2">
    <citation type="submission" date="2019-03" db="EMBL/GenBank/DDBJ databases">
        <title>Genomic Encyclopedia of Type Strains, Phase IV (KMG-IV): sequencing the most valuable type-strain genomes for metagenomic binning, comparative biology and taxonomic classification.</title>
        <authorList>
            <person name="Goeker M."/>
        </authorList>
    </citation>
    <scope>NUCLEOTIDE SEQUENCE [LARGE SCALE GENOMIC DNA]</scope>
    <source>
        <strain evidence="7 9">DSM 20580</strain>
    </source>
</reference>
<keyword evidence="3" id="KW-1133">Transmembrane helix</keyword>
<dbReference type="InterPro" id="IPR002656">
    <property type="entry name" value="Acyl_transf_3_dom"/>
</dbReference>
<dbReference type="EC" id="2.3.1.-" evidence="6"/>
<feature type="transmembrane region" description="Helical" evidence="3">
    <location>
        <begin position="325"/>
        <end position="344"/>
    </location>
</feature>
<dbReference type="GO" id="GO:0009103">
    <property type="term" value="P:lipopolysaccharide biosynthetic process"/>
    <property type="evidence" value="ECO:0007669"/>
    <property type="project" value="TreeGrafter"/>
</dbReference>
<feature type="transmembrane region" description="Helical" evidence="3">
    <location>
        <begin position="289"/>
        <end position="313"/>
    </location>
</feature>
<feature type="transmembrane region" description="Helical" evidence="3">
    <location>
        <begin position="365"/>
        <end position="384"/>
    </location>
</feature>
<dbReference type="GO" id="GO:0016020">
    <property type="term" value="C:membrane"/>
    <property type="evidence" value="ECO:0007669"/>
    <property type="project" value="TreeGrafter"/>
</dbReference>
<keyword evidence="6" id="KW-0808">Transferase</keyword>
<dbReference type="Proteomes" id="UP000254330">
    <property type="component" value="Unassembled WGS sequence"/>
</dbReference>
<dbReference type="Proteomes" id="UP000294641">
    <property type="component" value="Unassembled WGS sequence"/>
</dbReference>
<evidence type="ECO:0000259" key="4">
    <source>
        <dbReference type="Pfam" id="PF01757"/>
    </source>
</evidence>
<evidence type="ECO:0000256" key="2">
    <source>
        <dbReference type="ARBA" id="ARBA00007400"/>
    </source>
</evidence>
<feature type="transmembrane region" description="Helical" evidence="3">
    <location>
        <begin position="18"/>
        <end position="34"/>
    </location>
</feature>
<feature type="transmembrane region" description="Helical" evidence="3">
    <location>
        <begin position="79"/>
        <end position="98"/>
    </location>
</feature>
<feature type="transmembrane region" description="Helical" evidence="3">
    <location>
        <begin position="40"/>
        <end position="58"/>
    </location>
</feature>
<evidence type="ECO:0000313" key="8">
    <source>
        <dbReference type="Proteomes" id="UP000254330"/>
    </source>
</evidence>
<dbReference type="PANTHER" id="PTHR23028">
    <property type="entry name" value="ACETYLTRANSFERASE"/>
    <property type="match status" value="1"/>
</dbReference>
<evidence type="ECO:0000256" key="1">
    <source>
        <dbReference type="ARBA" id="ARBA00004370"/>
    </source>
</evidence>
<dbReference type="OrthoDB" id="9796461at2"/>
<evidence type="ECO:0000259" key="5">
    <source>
        <dbReference type="Pfam" id="PF19040"/>
    </source>
</evidence>
<feature type="transmembrane region" description="Helical" evidence="3">
    <location>
        <begin position="142"/>
        <end position="165"/>
    </location>
</feature>
<dbReference type="AlphaFoldDB" id="A0A8B4Q776"/>
<dbReference type="PANTHER" id="PTHR23028:SF53">
    <property type="entry name" value="ACYL_TRANSF_3 DOMAIN-CONTAINING PROTEIN"/>
    <property type="match status" value="1"/>
</dbReference>
<comment type="subcellular location">
    <subcellularLocation>
        <location evidence="1">Membrane</location>
    </subcellularLocation>
</comment>
<dbReference type="EMBL" id="UGNP01000001">
    <property type="protein sequence ID" value="STX08851.1"/>
    <property type="molecule type" value="Genomic_DNA"/>
</dbReference>
<keyword evidence="3" id="KW-0472">Membrane</keyword>
<organism evidence="6 8">
    <name type="scientific">Kurthia zopfii</name>
    <dbReference type="NCBI Taxonomy" id="1650"/>
    <lineage>
        <taxon>Bacteria</taxon>
        <taxon>Bacillati</taxon>
        <taxon>Bacillota</taxon>
        <taxon>Bacilli</taxon>
        <taxon>Bacillales</taxon>
        <taxon>Caryophanaceae</taxon>
        <taxon>Kurthia</taxon>
    </lineage>
</organism>
<reference evidence="6 8" key="1">
    <citation type="submission" date="2018-06" db="EMBL/GenBank/DDBJ databases">
        <authorList>
            <consortium name="Pathogen Informatics"/>
            <person name="Doyle S."/>
        </authorList>
    </citation>
    <scope>NUCLEOTIDE SEQUENCE [LARGE SCALE GENOMIC DNA]</scope>
    <source>
        <strain evidence="6 8">NCTC10597</strain>
    </source>
</reference>
<name>A0A8B4Q776_9BACL</name>
<comment type="similarity">
    <text evidence="2">Belongs to the acyltransferase 3 family.</text>
</comment>
<keyword evidence="6" id="KW-0012">Acyltransferase</keyword>
<feature type="transmembrane region" description="Helical" evidence="3">
    <location>
        <begin position="203"/>
        <end position="223"/>
    </location>
</feature>
<feature type="transmembrane region" description="Helical" evidence="3">
    <location>
        <begin position="177"/>
        <end position="197"/>
    </location>
</feature>
<comment type="caution">
    <text evidence="6">The sequence shown here is derived from an EMBL/GenBank/DDBJ whole genome shotgun (WGS) entry which is preliminary data.</text>
</comment>
<gene>
    <name evidence="6" type="primary">oatA_1</name>
    <name evidence="7" type="ORF">DFR61_1518</name>
    <name evidence="6" type="ORF">NCTC10597_00517</name>
</gene>
<accession>A0A8B4Q776</accession>
<evidence type="ECO:0000256" key="3">
    <source>
        <dbReference type="SAM" id="Phobius"/>
    </source>
</evidence>
<protein>
    <submittedName>
        <fullName evidence="6">O-acetyltransferase OatA</fullName>
        <ecNumber evidence="6">2.3.1.-</ecNumber>
    </submittedName>
    <submittedName>
        <fullName evidence="7">Peptidoglycan/LPS O-acetylase OafA/YrhL</fullName>
    </submittedName>
</protein>
<dbReference type="Pfam" id="PF01757">
    <property type="entry name" value="Acyl_transf_3"/>
    <property type="match status" value="1"/>
</dbReference>
<proteinExistence type="inferred from homology"/>
<keyword evidence="9" id="KW-1185">Reference proteome</keyword>
<keyword evidence="3" id="KW-0812">Transmembrane</keyword>
<dbReference type="GO" id="GO:0016747">
    <property type="term" value="F:acyltransferase activity, transferring groups other than amino-acyl groups"/>
    <property type="evidence" value="ECO:0007669"/>
    <property type="project" value="InterPro"/>
</dbReference>
<evidence type="ECO:0000313" key="6">
    <source>
        <dbReference type="EMBL" id="STX08851.1"/>
    </source>
</evidence>
<feature type="domain" description="Acyltransferase 3" evidence="4">
    <location>
        <begin position="15"/>
        <end position="343"/>
    </location>
</feature>
<feature type="domain" description="SGNH" evidence="5">
    <location>
        <begin position="446"/>
        <end position="652"/>
    </location>
</feature>